<evidence type="ECO:0000256" key="1">
    <source>
        <dbReference type="SAM" id="MobiDB-lite"/>
    </source>
</evidence>
<sequence>MSSQLTRLQRNHLLLSPLLLAPPCKGHGAASATRPPASRSELNRPEKNIKLHSPSSISFSGRFRFAVIAKYPRRLSSVVHRRVYRR</sequence>
<dbReference type="AlphaFoldDB" id="A0A8S9QEP5"/>
<dbReference type="EMBL" id="QGKX02001290">
    <property type="protein sequence ID" value="KAF3538423.1"/>
    <property type="molecule type" value="Genomic_DNA"/>
</dbReference>
<evidence type="ECO:0000313" key="3">
    <source>
        <dbReference type="Proteomes" id="UP000712600"/>
    </source>
</evidence>
<proteinExistence type="predicted"/>
<gene>
    <name evidence="2" type="ORF">F2Q69_00020570</name>
</gene>
<name>A0A8S9QEP5_BRACR</name>
<comment type="caution">
    <text evidence="2">The sequence shown here is derived from an EMBL/GenBank/DDBJ whole genome shotgun (WGS) entry which is preliminary data.</text>
</comment>
<feature type="compositionally biased region" description="Low complexity" evidence="1">
    <location>
        <begin position="25"/>
        <end position="40"/>
    </location>
</feature>
<accession>A0A8S9QEP5</accession>
<reference evidence="2" key="1">
    <citation type="submission" date="2019-12" db="EMBL/GenBank/DDBJ databases">
        <title>Genome sequencing and annotation of Brassica cretica.</title>
        <authorList>
            <person name="Studholme D.J."/>
            <person name="Sarris P."/>
        </authorList>
    </citation>
    <scope>NUCLEOTIDE SEQUENCE</scope>
    <source>
        <strain evidence="2">PFS-109/04</strain>
        <tissue evidence="2">Leaf</tissue>
    </source>
</reference>
<evidence type="ECO:0000313" key="2">
    <source>
        <dbReference type="EMBL" id="KAF3538423.1"/>
    </source>
</evidence>
<dbReference type="Proteomes" id="UP000712600">
    <property type="component" value="Unassembled WGS sequence"/>
</dbReference>
<organism evidence="2 3">
    <name type="scientific">Brassica cretica</name>
    <name type="common">Mustard</name>
    <dbReference type="NCBI Taxonomy" id="69181"/>
    <lineage>
        <taxon>Eukaryota</taxon>
        <taxon>Viridiplantae</taxon>
        <taxon>Streptophyta</taxon>
        <taxon>Embryophyta</taxon>
        <taxon>Tracheophyta</taxon>
        <taxon>Spermatophyta</taxon>
        <taxon>Magnoliopsida</taxon>
        <taxon>eudicotyledons</taxon>
        <taxon>Gunneridae</taxon>
        <taxon>Pentapetalae</taxon>
        <taxon>rosids</taxon>
        <taxon>malvids</taxon>
        <taxon>Brassicales</taxon>
        <taxon>Brassicaceae</taxon>
        <taxon>Brassiceae</taxon>
        <taxon>Brassica</taxon>
    </lineage>
</organism>
<protein>
    <submittedName>
        <fullName evidence="2">Uncharacterized protein</fullName>
    </submittedName>
</protein>
<feature type="region of interest" description="Disordered" evidence="1">
    <location>
        <begin position="25"/>
        <end position="53"/>
    </location>
</feature>